<dbReference type="Gene3D" id="2.60.120.380">
    <property type="match status" value="1"/>
</dbReference>
<dbReference type="NCBIfam" id="NF012209">
    <property type="entry name" value="LEPR-8K"/>
    <property type="match status" value="1"/>
</dbReference>
<protein>
    <recommendedName>
        <fullName evidence="4">Peptidase M10 metallopeptidase domain-containing protein</fullName>
    </recommendedName>
</protein>
<organism evidence="2 3">
    <name type="scientific">Adhaeretor mobilis</name>
    <dbReference type="NCBI Taxonomy" id="1930276"/>
    <lineage>
        <taxon>Bacteria</taxon>
        <taxon>Pseudomonadati</taxon>
        <taxon>Planctomycetota</taxon>
        <taxon>Planctomycetia</taxon>
        <taxon>Pirellulales</taxon>
        <taxon>Lacipirellulaceae</taxon>
        <taxon>Adhaeretor</taxon>
    </lineage>
</organism>
<dbReference type="EMBL" id="CP036263">
    <property type="protein sequence ID" value="QDS97670.1"/>
    <property type="molecule type" value="Genomic_DNA"/>
</dbReference>
<evidence type="ECO:0008006" key="4">
    <source>
        <dbReference type="Google" id="ProtNLM"/>
    </source>
</evidence>
<reference evidence="2 3" key="1">
    <citation type="submission" date="2019-02" db="EMBL/GenBank/DDBJ databases">
        <title>Deep-cultivation of Planctomycetes and their phenomic and genomic characterization uncovers novel biology.</title>
        <authorList>
            <person name="Wiegand S."/>
            <person name="Jogler M."/>
            <person name="Boedeker C."/>
            <person name="Pinto D."/>
            <person name="Vollmers J."/>
            <person name="Rivas-Marin E."/>
            <person name="Kohn T."/>
            <person name="Peeters S.H."/>
            <person name="Heuer A."/>
            <person name="Rast P."/>
            <person name="Oberbeckmann S."/>
            <person name="Bunk B."/>
            <person name="Jeske O."/>
            <person name="Meyerdierks A."/>
            <person name="Storesund J.E."/>
            <person name="Kallscheuer N."/>
            <person name="Luecker S."/>
            <person name="Lage O.M."/>
            <person name="Pohl T."/>
            <person name="Merkel B.J."/>
            <person name="Hornburger P."/>
            <person name="Mueller R.-W."/>
            <person name="Bruemmer F."/>
            <person name="Labrenz M."/>
            <person name="Spormann A.M."/>
            <person name="Op den Camp H."/>
            <person name="Overmann J."/>
            <person name="Amann R."/>
            <person name="Jetten M.S.M."/>
            <person name="Mascher T."/>
            <person name="Medema M.H."/>
            <person name="Devos D.P."/>
            <person name="Kaster A.-K."/>
            <person name="Ovreas L."/>
            <person name="Rohde M."/>
            <person name="Galperin M.Y."/>
            <person name="Jogler C."/>
        </authorList>
    </citation>
    <scope>NUCLEOTIDE SEQUENCE [LARGE SCALE GENOMIC DNA]</scope>
    <source>
        <strain evidence="2 3">HG15A2</strain>
    </source>
</reference>
<dbReference type="InterPro" id="IPR053786">
    <property type="entry name" value="LEPRxLL_CS"/>
</dbReference>
<evidence type="ECO:0000313" key="3">
    <source>
        <dbReference type="Proteomes" id="UP000319852"/>
    </source>
</evidence>
<dbReference type="SUPFAM" id="SSF55486">
    <property type="entry name" value="Metalloproteases ('zincins'), catalytic domain"/>
    <property type="match status" value="1"/>
</dbReference>
<dbReference type="InterPro" id="IPR024079">
    <property type="entry name" value="MetalloPept_cat_dom_sf"/>
</dbReference>
<dbReference type="Pfam" id="PF17963">
    <property type="entry name" value="Big_9"/>
    <property type="match status" value="1"/>
</dbReference>
<dbReference type="AlphaFoldDB" id="A0A517MS09"/>
<feature type="region of interest" description="Disordered" evidence="1">
    <location>
        <begin position="194"/>
        <end position="213"/>
    </location>
</feature>
<keyword evidence="3" id="KW-1185">Reference proteome</keyword>
<dbReference type="Gene3D" id="2.60.40.3440">
    <property type="match status" value="1"/>
</dbReference>
<dbReference type="GO" id="GO:0008237">
    <property type="term" value="F:metallopeptidase activity"/>
    <property type="evidence" value="ECO:0007669"/>
    <property type="project" value="InterPro"/>
</dbReference>
<sequence>MRIEALEPRLLLDGDGFLNGTDVHLTLSFASDGTDVAGQPSALAATFDSIAPSADWQDAILRAFQTWAIETNADVGVVSENGDPFGAPGLTQRDDRFGDIRIGAIAMSPEVGAVSVPVDGVVAGTWFADVVFNTEFAYQSLDDIFAVALHEAGNVFGLEDNTDPNSPLFIGGAPTGLPPTTADLAALQSLHGSRVPDQNELPDDDGGGGPFDNDSFANATQLKLLEATENDEGSAPSFTYGDITTHTDLDIYKVKTSGDYTGSVTFQIRSVGISLLRPEVTIYNAAEQVVDQLDSTSSVGDFLTYQLPGVAADSTYYVEVSSDEAGLNGIGGYSLVVIFDGINQIDQQSIDEVVGGQFRFLESDDFEHFFDANGDDHFAVDLNSNDLLASATGLKTAPGFIEATRYQFVGSINNTIDADFYTIKSPVFDPLPADVMTVSVKSLDAGGLIPTVTVYGSNELPISARILANGGGDYIVQVDGVSADDEYSIEVAASDPAGPFSTGNYDLVVTFGDVATQLTSMSSGSVGNGTTQNTHTLHIGQPQLFHFALQVDSATVPVPTVVVATILNAANEPVYQIASRPGDTRSKDAVLLQAGSYTVEVVPWTLDGSTPPELSYALLGASISDPFVGDPDDPNAHPFACEEPGMEGLFCYPGGFISPDPFLWDTFIDSLTTPVDGIDLGTLVSNMIGDWWSWVWNSMGVNGPPLALSDTTQVPVSSAFAALSTFIRPTDSLLDNDLDPEGGAVVAIKKSDPQHGTVVLNPNGTFVYTPDPGFVGRDTFTYAAFDFTQESEVATVAVVVGESGDFDADGDVDGGDFLAWQRGHGQQGGALLPNGDSNFDGNVNVADLGVWEQQFATTTTPVPSGGDADADGDFDGADFLAWQRGYGIPSGASAADGDADANGAVDENDLAQWETNFGTGGALVSQLLAASVADTAGPVELQAQAELPHHAFVSLSLFTSDGNSTRLPFYQQAHLTNFSVENPPVEDPFSAPLENLLAESSNQNVKGLRRIELASRDRAFEEFGEHVKWESFHRLEIREVIGGQNR</sequence>
<evidence type="ECO:0000256" key="1">
    <source>
        <dbReference type="SAM" id="MobiDB-lite"/>
    </source>
</evidence>
<dbReference type="PROSITE" id="PS00018">
    <property type="entry name" value="EF_HAND_1"/>
    <property type="match status" value="2"/>
</dbReference>
<dbReference type="KEGG" id="amob:HG15A2_09340"/>
<dbReference type="Proteomes" id="UP000319852">
    <property type="component" value="Chromosome"/>
</dbReference>
<gene>
    <name evidence="2" type="ORF">HG15A2_09340</name>
</gene>
<accession>A0A517MS09</accession>
<proteinExistence type="predicted"/>
<evidence type="ECO:0000313" key="2">
    <source>
        <dbReference type="EMBL" id="QDS97670.1"/>
    </source>
</evidence>
<dbReference type="Gene3D" id="3.40.390.10">
    <property type="entry name" value="Collagenase (Catalytic Domain)"/>
    <property type="match status" value="1"/>
</dbReference>
<dbReference type="InterPro" id="IPR018247">
    <property type="entry name" value="EF_Hand_1_Ca_BS"/>
</dbReference>
<name>A0A517MS09_9BACT</name>